<feature type="transmembrane region" description="Helical" evidence="1">
    <location>
        <begin position="23"/>
        <end position="41"/>
    </location>
</feature>
<keyword evidence="1" id="KW-1133">Transmembrane helix</keyword>
<dbReference type="AlphaFoldDB" id="A0A346PM69"/>
<protein>
    <submittedName>
        <fullName evidence="2">Uncharacterized protein</fullName>
    </submittedName>
</protein>
<reference evidence="3" key="1">
    <citation type="submission" date="2018-02" db="EMBL/GenBank/DDBJ databases">
        <title>Phenotypic and genomic properties of facultatively anaerobic sulfur-reducing natronoarchaea from hypersaline soda lakes.</title>
        <authorList>
            <person name="Sorokin D.Y."/>
            <person name="Kublanov I.V."/>
            <person name="Roman P."/>
            <person name="Sinninghe Damste J.S."/>
            <person name="Golyshin P.N."/>
            <person name="Rojo D."/>
            <person name="Ciordia S."/>
            <person name="Mena M.D.C."/>
            <person name="Ferrer M."/>
            <person name="Messina E."/>
            <person name="Smedile F."/>
            <person name="La Spada G."/>
            <person name="La Cono V."/>
            <person name="Yakimov M.M."/>
        </authorList>
    </citation>
    <scope>NUCLEOTIDE SEQUENCE [LARGE SCALE GENOMIC DNA]</scope>
    <source>
        <strain evidence="3">AArc-Mg</strain>
    </source>
</reference>
<name>A0A346PM69_9EURY</name>
<keyword evidence="1" id="KW-0472">Membrane</keyword>
<dbReference type="KEGG" id="nag:AArcMg_0591"/>
<dbReference type="EMBL" id="CP027033">
    <property type="protein sequence ID" value="AXR80614.1"/>
    <property type="molecule type" value="Genomic_DNA"/>
</dbReference>
<feature type="transmembrane region" description="Helical" evidence="1">
    <location>
        <begin position="82"/>
        <end position="103"/>
    </location>
</feature>
<accession>A0A346PM69</accession>
<evidence type="ECO:0000256" key="1">
    <source>
        <dbReference type="SAM" id="Phobius"/>
    </source>
</evidence>
<evidence type="ECO:0000313" key="2">
    <source>
        <dbReference type="EMBL" id="AXR80614.1"/>
    </source>
</evidence>
<feature type="transmembrane region" description="Helical" evidence="1">
    <location>
        <begin position="53"/>
        <end position="70"/>
    </location>
</feature>
<keyword evidence="1" id="KW-0812">Transmembrane</keyword>
<keyword evidence="3" id="KW-1185">Reference proteome</keyword>
<gene>
    <name evidence="2" type="ORF">AArcMg_0591</name>
</gene>
<evidence type="ECO:0000313" key="3">
    <source>
        <dbReference type="Proteomes" id="UP000258613"/>
    </source>
</evidence>
<dbReference type="Proteomes" id="UP000258613">
    <property type="component" value="Chromosome"/>
</dbReference>
<sequence length="109" mass="11696">MMTALREYGLTVLFGPILSPSTGRTLLLIGAIVVSYVLLTARMRPADGGVRLALFYGGTSLLLVGASTLLTDRRWLVAGLRFAALLALSAMLFVLAGLLVFLWGMQQPK</sequence>
<organism evidence="2 3">
    <name type="scientific">Natrarchaeobaculum sulfurireducens</name>
    <dbReference type="NCBI Taxonomy" id="2044521"/>
    <lineage>
        <taxon>Archaea</taxon>
        <taxon>Methanobacteriati</taxon>
        <taxon>Methanobacteriota</taxon>
        <taxon>Stenosarchaea group</taxon>
        <taxon>Halobacteria</taxon>
        <taxon>Halobacteriales</taxon>
        <taxon>Natrialbaceae</taxon>
        <taxon>Natrarchaeobaculum</taxon>
    </lineage>
</organism>
<proteinExistence type="predicted"/>